<keyword evidence="4 6" id="KW-1133">Transmembrane helix</keyword>
<keyword evidence="8" id="KW-1185">Reference proteome</keyword>
<dbReference type="Pfam" id="PF03741">
    <property type="entry name" value="TerC"/>
    <property type="match status" value="1"/>
</dbReference>
<dbReference type="Proteomes" id="UP000076796">
    <property type="component" value="Unassembled WGS sequence"/>
</dbReference>
<dbReference type="OrthoDB" id="5295733at2"/>
<gene>
    <name evidence="7" type="ORF">AWU65_18075</name>
</gene>
<dbReference type="AlphaFoldDB" id="A0A163L073"/>
<comment type="subcellular location">
    <subcellularLocation>
        <location evidence="1">Membrane</location>
        <topology evidence="1">Multi-pass membrane protein</topology>
    </subcellularLocation>
</comment>
<name>A0A163L073_9BACL</name>
<sequence>METIVLLGQILLINLVLSGDNALVIAMASRDLPELHRKRAVWIGTGAAVLLRCILTFAAVLLLKIPFLQAGGALLLIWIAIKLMTQKEHEDVAMSRSLTIWAAVNTILVADFVMSLDNVLAIAGLANSDLALIVIGILLSIPIVVWGSGLISKLLHHFPVLLYIGAGILAFTAGEMLIQDSRVGLLLASWMPYAHNALPIVIAGVVVLIGGLQTIRRPGT</sequence>
<dbReference type="NCBIfam" id="TIGR03717">
    <property type="entry name" value="R_switched_YjbE"/>
    <property type="match status" value="1"/>
</dbReference>
<keyword evidence="5 6" id="KW-0472">Membrane</keyword>
<evidence type="ECO:0000256" key="1">
    <source>
        <dbReference type="ARBA" id="ARBA00004141"/>
    </source>
</evidence>
<dbReference type="InterPro" id="IPR005496">
    <property type="entry name" value="Integral_membrane_TerC"/>
</dbReference>
<comment type="caution">
    <text evidence="7">The sequence shown here is derived from an EMBL/GenBank/DDBJ whole genome shotgun (WGS) entry which is preliminary data.</text>
</comment>
<evidence type="ECO:0000256" key="4">
    <source>
        <dbReference type="ARBA" id="ARBA00022989"/>
    </source>
</evidence>
<evidence type="ECO:0000313" key="7">
    <source>
        <dbReference type="EMBL" id="KZS47694.1"/>
    </source>
</evidence>
<feature type="transmembrane region" description="Helical" evidence="6">
    <location>
        <begin position="6"/>
        <end position="28"/>
    </location>
</feature>
<evidence type="ECO:0000256" key="3">
    <source>
        <dbReference type="ARBA" id="ARBA00022692"/>
    </source>
</evidence>
<feature type="transmembrane region" description="Helical" evidence="6">
    <location>
        <begin position="97"/>
        <end position="124"/>
    </location>
</feature>
<dbReference type="STRING" id="59843.A3958_17490"/>
<feature type="transmembrane region" description="Helical" evidence="6">
    <location>
        <begin position="67"/>
        <end position="85"/>
    </location>
</feature>
<evidence type="ECO:0000256" key="6">
    <source>
        <dbReference type="SAM" id="Phobius"/>
    </source>
</evidence>
<dbReference type="EMBL" id="LWMH01000001">
    <property type="protein sequence ID" value="KZS47694.1"/>
    <property type="molecule type" value="Genomic_DNA"/>
</dbReference>
<feature type="transmembrane region" description="Helical" evidence="6">
    <location>
        <begin position="40"/>
        <end position="61"/>
    </location>
</feature>
<dbReference type="InterPro" id="IPR022301">
    <property type="entry name" value="Integral_membrane_YjbE"/>
</dbReference>
<organism evidence="7 8">
    <name type="scientific">Paenibacillus glucanolyticus</name>
    <dbReference type="NCBI Taxonomy" id="59843"/>
    <lineage>
        <taxon>Bacteria</taxon>
        <taxon>Bacillati</taxon>
        <taxon>Bacillota</taxon>
        <taxon>Bacilli</taxon>
        <taxon>Bacillales</taxon>
        <taxon>Paenibacillaceae</taxon>
        <taxon>Paenibacillus</taxon>
    </lineage>
</organism>
<protein>
    <recommendedName>
        <fullName evidence="9">Tellurium resistance protein TerC</fullName>
    </recommendedName>
</protein>
<evidence type="ECO:0000256" key="5">
    <source>
        <dbReference type="ARBA" id="ARBA00023136"/>
    </source>
</evidence>
<proteinExistence type="inferred from homology"/>
<feature type="transmembrane region" description="Helical" evidence="6">
    <location>
        <begin position="158"/>
        <end position="178"/>
    </location>
</feature>
<evidence type="ECO:0000313" key="8">
    <source>
        <dbReference type="Proteomes" id="UP000076796"/>
    </source>
</evidence>
<evidence type="ECO:0000256" key="2">
    <source>
        <dbReference type="ARBA" id="ARBA00007511"/>
    </source>
</evidence>
<evidence type="ECO:0008006" key="9">
    <source>
        <dbReference type="Google" id="ProtNLM"/>
    </source>
</evidence>
<feature type="transmembrane region" description="Helical" evidence="6">
    <location>
        <begin position="190"/>
        <end position="212"/>
    </location>
</feature>
<dbReference type="GO" id="GO:0016020">
    <property type="term" value="C:membrane"/>
    <property type="evidence" value="ECO:0007669"/>
    <property type="project" value="UniProtKB-SubCell"/>
</dbReference>
<comment type="similarity">
    <text evidence="2">Belongs to the TerC family.</text>
</comment>
<dbReference type="GeneID" id="97556855"/>
<dbReference type="RefSeq" id="WP_063478955.1">
    <property type="nucleotide sequence ID" value="NZ_CP147845.1"/>
</dbReference>
<dbReference type="PANTHER" id="PTHR30238:SF4">
    <property type="entry name" value="SLL1022 PROTEIN"/>
    <property type="match status" value="1"/>
</dbReference>
<feature type="transmembrane region" description="Helical" evidence="6">
    <location>
        <begin position="130"/>
        <end position="151"/>
    </location>
</feature>
<reference evidence="7" key="1">
    <citation type="journal article" date="2016" name="Genome Announc.">
        <title>Draft genomes of two strains of Paenibacillus glucanolyticus with capability to degrade lignocellulose.</title>
        <authorList>
            <person name="Mathews S.L."/>
            <person name="Pawlak J."/>
            <person name="Grunden A.M."/>
        </authorList>
    </citation>
    <scope>NUCLEOTIDE SEQUENCE [LARGE SCALE GENOMIC DNA]</scope>
    <source>
        <strain evidence="7">SLM1</strain>
    </source>
</reference>
<dbReference type="PANTHER" id="PTHR30238">
    <property type="entry name" value="MEMBRANE BOUND PREDICTED REDOX MODULATOR"/>
    <property type="match status" value="1"/>
</dbReference>
<accession>A0A163L073</accession>
<keyword evidence="3 6" id="KW-0812">Transmembrane</keyword>